<dbReference type="InterPro" id="IPR003742">
    <property type="entry name" value="RlmH-like"/>
</dbReference>
<feature type="binding site" evidence="6">
    <location>
        <position position="75"/>
    </location>
    <ligand>
        <name>S-adenosyl-L-methionine</name>
        <dbReference type="ChEBI" id="CHEBI:59789"/>
    </ligand>
</feature>
<reference evidence="7" key="2">
    <citation type="submission" date="2016-01" db="EMBL/GenBank/DDBJ databases">
        <authorList>
            <person name="Oliw E.H."/>
        </authorList>
    </citation>
    <scope>NUCLEOTIDE SEQUENCE [LARGE SCALE GENOMIC DNA]</scope>
    <source>
        <strain evidence="7">DNF01167</strain>
    </source>
</reference>
<evidence type="ECO:0000313" key="8">
    <source>
        <dbReference type="EMBL" id="MDB6186351.1"/>
    </source>
</evidence>
<dbReference type="PANTHER" id="PTHR33603">
    <property type="entry name" value="METHYLTRANSFERASE"/>
    <property type="match status" value="1"/>
</dbReference>
<evidence type="ECO:0000313" key="7">
    <source>
        <dbReference type="EMBL" id="KXB60289.1"/>
    </source>
</evidence>
<comment type="subcellular location">
    <subcellularLocation>
        <location evidence="6">Cytoplasm</location>
    </subcellularLocation>
</comment>
<proteinExistence type="inferred from homology"/>
<dbReference type="PANTHER" id="PTHR33603:SF1">
    <property type="entry name" value="RIBOSOMAL RNA LARGE SUBUNIT METHYLTRANSFERASE H"/>
    <property type="match status" value="1"/>
</dbReference>
<dbReference type="NCBIfam" id="TIGR00246">
    <property type="entry name" value="tRNA_RlmH_YbeA"/>
    <property type="match status" value="1"/>
</dbReference>
<gene>
    <name evidence="6 8" type="primary">rlmH</name>
    <name evidence="7" type="ORF">HMPREF3186_00786</name>
    <name evidence="8" type="ORF">PNO30_06155</name>
</gene>
<comment type="subunit">
    <text evidence="6">Homodimer.</text>
</comment>
<evidence type="ECO:0000256" key="3">
    <source>
        <dbReference type="ARBA" id="ARBA00022679"/>
    </source>
</evidence>
<dbReference type="InterPro" id="IPR029026">
    <property type="entry name" value="tRNA_m1G_MTases_N"/>
</dbReference>
<comment type="catalytic activity">
    <reaction evidence="6">
        <text>pseudouridine(1915) in 23S rRNA + S-adenosyl-L-methionine = N(3)-methylpseudouridine(1915) in 23S rRNA + S-adenosyl-L-homocysteine + H(+)</text>
        <dbReference type="Rhea" id="RHEA:42752"/>
        <dbReference type="Rhea" id="RHEA-COMP:10221"/>
        <dbReference type="Rhea" id="RHEA-COMP:10222"/>
        <dbReference type="ChEBI" id="CHEBI:15378"/>
        <dbReference type="ChEBI" id="CHEBI:57856"/>
        <dbReference type="ChEBI" id="CHEBI:59789"/>
        <dbReference type="ChEBI" id="CHEBI:65314"/>
        <dbReference type="ChEBI" id="CHEBI:74486"/>
        <dbReference type="EC" id="2.1.1.177"/>
    </reaction>
</comment>
<dbReference type="EMBL" id="JAQMFS010000075">
    <property type="protein sequence ID" value="MDB6186351.1"/>
    <property type="molecule type" value="Genomic_DNA"/>
</dbReference>
<keyword evidence="3 6" id="KW-0808">Transferase</keyword>
<dbReference type="Proteomes" id="UP000070355">
    <property type="component" value="Unassembled WGS sequence"/>
</dbReference>
<dbReference type="PATRIC" id="fig|1379.3.peg.768"/>
<comment type="caution">
    <text evidence="7">The sequence shown here is derived from an EMBL/GenBank/DDBJ whole genome shotgun (WGS) entry which is preliminary data.</text>
</comment>
<organism evidence="7 9">
    <name type="scientific">Gemella haemolysans</name>
    <dbReference type="NCBI Taxonomy" id="1379"/>
    <lineage>
        <taxon>Bacteria</taxon>
        <taxon>Bacillati</taxon>
        <taxon>Bacillota</taxon>
        <taxon>Bacilli</taxon>
        <taxon>Bacillales</taxon>
        <taxon>Gemellaceae</taxon>
        <taxon>Gemella</taxon>
    </lineage>
</organism>
<dbReference type="STRING" id="1379.HMPREF3186_00786"/>
<comment type="function">
    <text evidence="6">Specifically methylates the pseudouridine at position 1915 (m3Psi1915) in 23S rRNA.</text>
</comment>
<dbReference type="NCBIfam" id="NF000985">
    <property type="entry name" value="PRK00103.1-3"/>
    <property type="match status" value="1"/>
</dbReference>
<reference evidence="8" key="3">
    <citation type="submission" date="2023-08" db="EMBL/GenBank/DDBJ databases">
        <title>Dental plaque isolates bound by oral lectin ZG16B.</title>
        <authorList>
            <person name="Ghosh S."/>
        </authorList>
    </citation>
    <scope>NUCLEOTIDE SEQUENCE</scope>
    <source>
        <strain evidence="8">DP3_5B</strain>
    </source>
</reference>
<dbReference type="HAMAP" id="MF_00658">
    <property type="entry name" value="23SrRNA_methyltr_H"/>
    <property type="match status" value="1"/>
</dbReference>
<evidence type="ECO:0000256" key="6">
    <source>
        <dbReference type="HAMAP-Rule" id="MF_00658"/>
    </source>
</evidence>
<keyword evidence="2 6" id="KW-0489">Methyltransferase</keyword>
<keyword evidence="6" id="KW-0963">Cytoplasm</keyword>
<comment type="similarity">
    <text evidence="5 6">Belongs to the RNA methyltransferase RlmH family.</text>
</comment>
<dbReference type="GO" id="GO:0070038">
    <property type="term" value="F:rRNA (pseudouridine-N3-)-methyltransferase activity"/>
    <property type="evidence" value="ECO:0007669"/>
    <property type="project" value="UniProtKB-UniRule"/>
</dbReference>
<feature type="binding site" evidence="6">
    <location>
        <position position="107"/>
    </location>
    <ligand>
        <name>S-adenosyl-L-methionine</name>
        <dbReference type="ChEBI" id="CHEBI:59789"/>
    </ligand>
</feature>
<dbReference type="EC" id="2.1.1.177" evidence="6"/>
<dbReference type="PIRSF" id="PIRSF004505">
    <property type="entry name" value="MT_bac"/>
    <property type="match status" value="1"/>
</dbReference>
<feature type="binding site" evidence="6">
    <location>
        <begin position="126"/>
        <end position="131"/>
    </location>
    <ligand>
        <name>S-adenosyl-L-methionine</name>
        <dbReference type="ChEBI" id="CHEBI:59789"/>
    </ligand>
</feature>
<name>A0A133ZXW3_9BACL</name>
<evidence type="ECO:0000313" key="9">
    <source>
        <dbReference type="Proteomes" id="UP000070355"/>
    </source>
</evidence>
<dbReference type="InterPro" id="IPR029028">
    <property type="entry name" value="Alpha/beta_knot_MTases"/>
</dbReference>
<sequence>MKVTLICVGKVKEKFYRDAIKEYEKRLGAYIKLNTIEISDEKVKVENDSEIALAMEKEGNNILSKIKDNQYVITLEILGKNLSSEEFASKIDNLMLTGKSDVALVIGGSYGLSDSVKKRSDFALSFSRMTFPHQMMRVVLLEQVYRAYRIITGASYHK</sequence>
<dbReference type="AlphaFoldDB" id="A0A133ZXW3"/>
<dbReference type="RefSeq" id="WP_048803186.1">
    <property type="nucleotide sequence ID" value="NZ_CABFLN010000007.1"/>
</dbReference>
<dbReference type="CDD" id="cd18081">
    <property type="entry name" value="RlmH-like"/>
    <property type="match status" value="1"/>
</dbReference>
<evidence type="ECO:0000256" key="4">
    <source>
        <dbReference type="ARBA" id="ARBA00022691"/>
    </source>
</evidence>
<accession>A0A133ZXW3</accession>
<dbReference type="OrthoDB" id="9806643at2"/>
<keyword evidence="4 6" id="KW-0949">S-adenosyl-L-methionine</keyword>
<keyword evidence="1 6" id="KW-0698">rRNA processing</keyword>
<dbReference type="Pfam" id="PF02590">
    <property type="entry name" value="SPOUT_MTase"/>
    <property type="match status" value="1"/>
</dbReference>
<reference evidence="9" key="1">
    <citation type="submission" date="2016-01" db="EMBL/GenBank/DDBJ databases">
        <authorList>
            <person name="Mitreva M."/>
            <person name="Pepin K.H."/>
            <person name="Mihindukulasuriya K.A."/>
            <person name="Fulton R."/>
            <person name="Fronick C."/>
            <person name="O'Laughlin M."/>
            <person name="Miner T."/>
            <person name="Herter B."/>
            <person name="Rosa B.A."/>
            <person name="Cordes M."/>
            <person name="Tomlinson C."/>
            <person name="Wollam A."/>
            <person name="Palsikar V.B."/>
            <person name="Mardis E.R."/>
            <person name="Wilson R.K."/>
        </authorList>
    </citation>
    <scope>NUCLEOTIDE SEQUENCE [LARGE SCALE GENOMIC DNA]</scope>
    <source>
        <strain evidence="9">DNF01167</strain>
    </source>
</reference>
<protein>
    <recommendedName>
        <fullName evidence="6">Ribosomal RNA large subunit methyltransferase H</fullName>
        <ecNumber evidence="6">2.1.1.177</ecNumber>
    </recommendedName>
    <alternativeName>
        <fullName evidence="6">23S rRNA (pseudouridine1915-N3)-methyltransferase</fullName>
    </alternativeName>
    <alternativeName>
        <fullName evidence="6">23S rRNA m3Psi1915 methyltransferase</fullName>
    </alternativeName>
    <alternativeName>
        <fullName evidence="6">rRNA (pseudouridine-N3-)-methyltransferase RlmH</fullName>
    </alternativeName>
</protein>
<evidence type="ECO:0000256" key="1">
    <source>
        <dbReference type="ARBA" id="ARBA00022552"/>
    </source>
</evidence>
<dbReference type="GO" id="GO:0005737">
    <property type="term" value="C:cytoplasm"/>
    <property type="evidence" value="ECO:0007669"/>
    <property type="project" value="UniProtKB-SubCell"/>
</dbReference>
<evidence type="ECO:0000256" key="5">
    <source>
        <dbReference type="ARBA" id="ARBA00038303"/>
    </source>
</evidence>
<dbReference type="Gene3D" id="3.40.1280.10">
    <property type="match status" value="1"/>
</dbReference>
<dbReference type="Proteomes" id="UP001212217">
    <property type="component" value="Unassembled WGS sequence"/>
</dbReference>
<dbReference type="EMBL" id="LSDC01000057">
    <property type="protein sequence ID" value="KXB60289.1"/>
    <property type="molecule type" value="Genomic_DNA"/>
</dbReference>
<evidence type="ECO:0000256" key="2">
    <source>
        <dbReference type="ARBA" id="ARBA00022603"/>
    </source>
</evidence>
<dbReference type="SUPFAM" id="SSF75217">
    <property type="entry name" value="alpha/beta knot"/>
    <property type="match status" value="1"/>
</dbReference>